<feature type="domain" description="POPLD" evidence="2">
    <location>
        <begin position="408"/>
        <end position="499"/>
    </location>
</feature>
<keyword evidence="5" id="KW-1185">Reference proteome</keyword>
<dbReference type="VEuPathDB" id="FungiDB:AeMF1_003440"/>
<name>A0A6G0XWM0_9STRA</name>
<dbReference type="Pfam" id="PF22770">
    <property type="entry name" value="POP1_C"/>
    <property type="match status" value="1"/>
</dbReference>
<dbReference type="Proteomes" id="UP000481153">
    <property type="component" value="Unassembled WGS sequence"/>
</dbReference>
<dbReference type="AlphaFoldDB" id="A0A6G0XWM0"/>
<gene>
    <name evidence="4" type="ORF">Ae201684_000556</name>
</gene>
<proteinExistence type="predicted"/>
<feature type="region of interest" description="Disordered" evidence="1">
    <location>
        <begin position="276"/>
        <end position="304"/>
    </location>
</feature>
<dbReference type="InterPro" id="IPR039182">
    <property type="entry name" value="Pop1"/>
</dbReference>
<evidence type="ECO:0000313" key="4">
    <source>
        <dbReference type="EMBL" id="KAF0744972.1"/>
    </source>
</evidence>
<comment type="caution">
    <text evidence="4">The sequence shown here is derived from an EMBL/GenBank/DDBJ whole genome shotgun (WGS) entry which is preliminary data.</text>
</comment>
<evidence type="ECO:0000313" key="5">
    <source>
        <dbReference type="Proteomes" id="UP000481153"/>
    </source>
</evidence>
<evidence type="ECO:0000256" key="1">
    <source>
        <dbReference type="SAM" id="MobiDB-lite"/>
    </source>
</evidence>
<dbReference type="GO" id="GO:0000172">
    <property type="term" value="C:ribonuclease MRP complex"/>
    <property type="evidence" value="ECO:0007669"/>
    <property type="project" value="InterPro"/>
</dbReference>
<sequence>MEVIEVVPFAASRVQELREIHSASGYEAYESNRQTKRLKDYHLRRRTNAYSSRKFPVRLRLKTQQKGKVQTGARCRKHRRREMLNKKDDRLATHRWLVKRMKMEKMDGIFVPLHRLDKSISAALVAPCTVCDTSYLDVLELVGPKDDILEVLHACMDEIMSDEVLAGAIEGHYGLYHADAFPMQAIGPVRIMCHATNESNIQVWTWIHPSMLEAVRSNFAALSTPTIHIQQRSLCRFEVRGKECGLVMGKIFQDHSTLVWNTPSIETNKIQSWHFQDPRAKQRPSASSTESLLDPPPSNAPTTAVCPITKEDFGATEPPLKVLNDRFAALLKWSNGQKANYSHHFPKKTGSTQSPPATNAADNHTTESLLWTATPTPFVKDHVVNSASSADAITLPSFPSLTVQVENGWDIIFWPEYAPVLLKHAVFAGASAIGILERDALRTQKNLLNFPRDFPDAEAGRAFWRKQKQAGEQKLQATPKAKRVAYEALQVSAPFAPDWTVLFPETNDFCVLRGATYMEPFPFYRPETKAALSSVPVAIPTLICVQLVLPRRGNIDTNAMICFPKEDDVKAFQASKEWQGDIELTAKQAKRQPNYTTRSTIGFVTSVVVMHGKYQATGFCHCDALQQLFLQYSAVAPGLVVIRNPTSRQYRPAILSTQQHPLLNSSSLITSSLCHS</sequence>
<evidence type="ECO:0000259" key="2">
    <source>
        <dbReference type="Pfam" id="PF08170"/>
    </source>
</evidence>
<feature type="region of interest" description="Disordered" evidence="1">
    <location>
        <begin position="342"/>
        <end position="362"/>
    </location>
</feature>
<protein>
    <recommendedName>
        <fullName evidence="6">Pop1 N-terminal domain-containing protein</fullName>
    </recommendedName>
</protein>
<evidence type="ECO:0008006" key="6">
    <source>
        <dbReference type="Google" id="ProtNLM"/>
    </source>
</evidence>
<reference evidence="4 5" key="1">
    <citation type="submission" date="2019-07" db="EMBL/GenBank/DDBJ databases">
        <title>Genomics analysis of Aphanomyces spp. identifies a new class of oomycete effector associated with host adaptation.</title>
        <authorList>
            <person name="Gaulin E."/>
        </authorList>
    </citation>
    <scope>NUCLEOTIDE SEQUENCE [LARGE SCALE GENOMIC DNA]</scope>
    <source>
        <strain evidence="4 5">ATCC 201684</strain>
    </source>
</reference>
<dbReference type="InterPro" id="IPR012590">
    <property type="entry name" value="POPLD_dom"/>
</dbReference>
<dbReference type="Pfam" id="PF08170">
    <property type="entry name" value="POPLD"/>
    <property type="match status" value="1"/>
</dbReference>
<accession>A0A6G0XWM0</accession>
<dbReference type="GO" id="GO:0005655">
    <property type="term" value="C:nucleolar ribonuclease P complex"/>
    <property type="evidence" value="ECO:0007669"/>
    <property type="project" value="InterPro"/>
</dbReference>
<dbReference type="PANTHER" id="PTHR22731:SF3">
    <property type="entry name" value="RIBONUCLEASES P_MRP PROTEIN SUBUNIT POP1"/>
    <property type="match status" value="1"/>
</dbReference>
<dbReference type="PANTHER" id="PTHR22731">
    <property type="entry name" value="RIBONUCLEASES P/MRP PROTEIN SUBUNIT POP1"/>
    <property type="match status" value="1"/>
</dbReference>
<organism evidence="4 5">
    <name type="scientific">Aphanomyces euteiches</name>
    <dbReference type="NCBI Taxonomy" id="100861"/>
    <lineage>
        <taxon>Eukaryota</taxon>
        <taxon>Sar</taxon>
        <taxon>Stramenopiles</taxon>
        <taxon>Oomycota</taxon>
        <taxon>Saprolegniomycetes</taxon>
        <taxon>Saprolegniales</taxon>
        <taxon>Verrucalvaceae</taxon>
        <taxon>Aphanomyces</taxon>
    </lineage>
</organism>
<feature type="domain" description="POP1 C-terminal" evidence="3">
    <location>
        <begin position="589"/>
        <end position="656"/>
    </location>
</feature>
<feature type="compositionally biased region" description="Polar residues" evidence="1">
    <location>
        <begin position="349"/>
        <end position="362"/>
    </location>
</feature>
<dbReference type="EMBL" id="VJMJ01000003">
    <property type="protein sequence ID" value="KAF0744972.1"/>
    <property type="molecule type" value="Genomic_DNA"/>
</dbReference>
<evidence type="ECO:0000259" key="3">
    <source>
        <dbReference type="Pfam" id="PF22770"/>
    </source>
</evidence>
<dbReference type="GO" id="GO:0001682">
    <property type="term" value="P:tRNA 5'-leader removal"/>
    <property type="evidence" value="ECO:0007669"/>
    <property type="project" value="InterPro"/>
</dbReference>
<dbReference type="InterPro" id="IPR055079">
    <property type="entry name" value="POP1_C"/>
</dbReference>